<dbReference type="PANTHER" id="PTHR30478:SF0">
    <property type="entry name" value="BETA SLIDING CLAMP"/>
    <property type="match status" value="1"/>
</dbReference>
<dbReference type="Gene3D" id="3.10.150.10">
    <property type="entry name" value="DNA Polymerase III, subunit A, domain 2"/>
    <property type="match status" value="1"/>
</dbReference>
<gene>
    <name evidence="13" type="primary">dnaN</name>
    <name evidence="13" type="ORF">NCTC10166_00641</name>
</gene>
<keyword evidence="9" id="KW-0239">DNA-directed DNA polymerase</keyword>
<dbReference type="GO" id="GO:0003887">
    <property type="term" value="F:DNA-directed DNA polymerase activity"/>
    <property type="evidence" value="ECO:0007669"/>
    <property type="project" value="UniProtKB-KW"/>
</dbReference>
<dbReference type="RefSeq" id="WP_129720035.1">
    <property type="nucleotide sequence ID" value="NZ_LR214951.1"/>
</dbReference>
<comment type="function">
    <text evidence="1">Confers DNA tethering and processivity to DNA polymerases and other proteins. Acts as a clamp, forming a ring around DNA (a reaction catalyzed by the clamp-loading complex) which diffuses in an ATP-independent manner freely and bidirectionally along dsDNA. Initially characterized for its ability to contact the catalytic subunit of DNA polymerase III (Pol III), a complex, multichain enzyme responsible for most of the replicative synthesis in bacteria; Pol III exhibits 3'-5' exonuclease proofreading activity. The beta chain is required for initiation of replication as well as for processivity of DNA replication.</text>
</comment>
<dbReference type="Pfam" id="PF00712">
    <property type="entry name" value="DNA_pol3_beta"/>
    <property type="match status" value="1"/>
</dbReference>
<keyword evidence="7 13" id="KW-0548">Nucleotidyltransferase</keyword>
<organism evidence="13 14">
    <name type="scientific">Mesomycoplasma neurolyticum</name>
    <dbReference type="NCBI Taxonomy" id="2120"/>
    <lineage>
        <taxon>Bacteria</taxon>
        <taxon>Bacillati</taxon>
        <taxon>Mycoplasmatota</taxon>
        <taxon>Mycoplasmoidales</taxon>
        <taxon>Metamycoplasmataceae</taxon>
        <taxon>Mesomycoplasma</taxon>
    </lineage>
</organism>
<dbReference type="GO" id="GO:0005737">
    <property type="term" value="C:cytoplasm"/>
    <property type="evidence" value="ECO:0007669"/>
    <property type="project" value="UniProtKB-SubCell"/>
</dbReference>
<evidence type="ECO:0000256" key="9">
    <source>
        <dbReference type="ARBA" id="ARBA00022932"/>
    </source>
</evidence>
<evidence type="ECO:0000256" key="2">
    <source>
        <dbReference type="ARBA" id="ARBA00004496"/>
    </source>
</evidence>
<evidence type="ECO:0000313" key="13">
    <source>
        <dbReference type="EMBL" id="VEU59662.1"/>
    </source>
</evidence>
<evidence type="ECO:0000256" key="1">
    <source>
        <dbReference type="ARBA" id="ARBA00002266"/>
    </source>
</evidence>
<evidence type="ECO:0000256" key="3">
    <source>
        <dbReference type="ARBA" id="ARBA00010752"/>
    </source>
</evidence>
<evidence type="ECO:0000313" key="14">
    <source>
        <dbReference type="Proteomes" id="UP000289440"/>
    </source>
</evidence>
<dbReference type="EC" id="2.7.7.7" evidence="13"/>
<evidence type="ECO:0000256" key="4">
    <source>
        <dbReference type="ARBA" id="ARBA00011400"/>
    </source>
</evidence>
<dbReference type="KEGG" id="mnu:NCTC10166_00641"/>
<dbReference type="EMBL" id="LR214951">
    <property type="protein sequence ID" value="VEU59662.1"/>
    <property type="molecule type" value="Genomic_DNA"/>
</dbReference>
<dbReference type="Proteomes" id="UP000289440">
    <property type="component" value="Chromosome"/>
</dbReference>
<dbReference type="InterPro" id="IPR046938">
    <property type="entry name" value="DNA_clamp_sf"/>
</dbReference>
<keyword evidence="8" id="KW-0235">DNA replication</keyword>
<dbReference type="GO" id="GO:0006271">
    <property type="term" value="P:DNA strand elongation involved in DNA replication"/>
    <property type="evidence" value="ECO:0007669"/>
    <property type="project" value="TreeGrafter"/>
</dbReference>
<evidence type="ECO:0000259" key="12">
    <source>
        <dbReference type="Pfam" id="PF02767"/>
    </source>
</evidence>
<comment type="similarity">
    <text evidence="3">Belongs to the beta sliding clamp family.</text>
</comment>
<evidence type="ECO:0000259" key="11">
    <source>
        <dbReference type="Pfam" id="PF00712"/>
    </source>
</evidence>
<evidence type="ECO:0000256" key="7">
    <source>
        <dbReference type="ARBA" id="ARBA00022695"/>
    </source>
</evidence>
<dbReference type="Gene3D" id="3.70.10.10">
    <property type="match status" value="1"/>
</dbReference>
<evidence type="ECO:0000256" key="5">
    <source>
        <dbReference type="ARBA" id="ARBA00022490"/>
    </source>
</evidence>
<name>A0A449A613_9BACT</name>
<dbReference type="Pfam" id="PF02767">
    <property type="entry name" value="DNA_pol3_beta_2"/>
    <property type="match status" value="1"/>
</dbReference>
<accession>A0A449A613</accession>
<evidence type="ECO:0000256" key="6">
    <source>
        <dbReference type="ARBA" id="ARBA00022679"/>
    </source>
</evidence>
<proteinExistence type="inferred from homology"/>
<sequence length="372" mass="42585">MKFTILKKDLDKNIENISSAINNANFLIPLRGVYLKLTSEGLYFIGTDNELTIRSFVETDKLIKVDELGEILVNHLLFKNVVKKLQGEIEIKVKDNFLVISSGDDLFELNIMNFEEYPILDFSSIEGCRFLVDSKDIRKAIKNTIFATNSESIEFVLGCLNLVAKNSNLTISGTDKYRIATETIQINTNSEFDISIYAKKLKDFIPSNYDGEIEINVNEHKIETKIDNMLIQSKVVEFPYKDISNVFPKVEDLKYKIEIDKKELSDLINKATAISSDSNYKLEFRVNKDIFSISGHKDEMGSTLVKTKKFTFTNNNEFNSENEIYFCLNHKFLKESISVFEGTIHILVDKVIKRVLIISNSNKTNRQLIGTT</sequence>
<keyword evidence="6 13" id="KW-0808">Transferase</keyword>
<dbReference type="GO" id="GO:0003677">
    <property type="term" value="F:DNA binding"/>
    <property type="evidence" value="ECO:0007669"/>
    <property type="project" value="UniProtKB-KW"/>
</dbReference>
<dbReference type="OrthoDB" id="397417at2"/>
<dbReference type="SUPFAM" id="SSF55979">
    <property type="entry name" value="DNA clamp"/>
    <property type="match status" value="3"/>
</dbReference>
<dbReference type="InterPro" id="IPR001001">
    <property type="entry name" value="DNA_polIII_beta"/>
</dbReference>
<dbReference type="SMART" id="SM00480">
    <property type="entry name" value="POL3Bc"/>
    <property type="match status" value="1"/>
</dbReference>
<feature type="domain" description="DNA polymerase III beta sliding clamp central" evidence="12">
    <location>
        <begin position="132"/>
        <end position="238"/>
    </location>
</feature>
<dbReference type="GO" id="GO:0009360">
    <property type="term" value="C:DNA polymerase III complex"/>
    <property type="evidence" value="ECO:0007669"/>
    <property type="project" value="InterPro"/>
</dbReference>
<comment type="subcellular location">
    <subcellularLocation>
        <location evidence="2">Cytoplasm</location>
    </subcellularLocation>
</comment>
<dbReference type="GO" id="GO:0008408">
    <property type="term" value="F:3'-5' exonuclease activity"/>
    <property type="evidence" value="ECO:0007669"/>
    <property type="project" value="InterPro"/>
</dbReference>
<evidence type="ECO:0000256" key="10">
    <source>
        <dbReference type="ARBA" id="ARBA00023125"/>
    </source>
</evidence>
<dbReference type="InterPro" id="IPR022637">
    <property type="entry name" value="DNA_polIII_beta_cen"/>
</dbReference>
<dbReference type="AlphaFoldDB" id="A0A449A613"/>
<feature type="domain" description="DNA polymerase III beta sliding clamp N-terminal" evidence="11">
    <location>
        <begin position="1"/>
        <end position="121"/>
    </location>
</feature>
<dbReference type="InterPro" id="IPR022634">
    <property type="entry name" value="DNA_polIII_beta_N"/>
</dbReference>
<protein>
    <submittedName>
        <fullName evidence="13">DNA polymerase III beta subunit</fullName>
        <ecNumber evidence="13">2.7.7.7</ecNumber>
    </submittedName>
</protein>
<keyword evidence="5" id="KW-0963">Cytoplasm</keyword>
<comment type="subunit">
    <text evidence="4">Forms a ring-shaped head-to-tail homodimer around DNA which binds and tethers DNA polymerases and other proteins to the DNA. The DNA replisome complex has a single clamp-loading complex (3 tau and 1 each of delta, delta', psi and chi subunits) which binds 3 Pol III cores (1 core on the leading strand and 2 on the lagging strand) each with a beta sliding clamp dimer. Additional proteins in the replisome are other copies of gamma, psi and chi, Ssb, DNA helicase and RNA primase.</text>
</comment>
<evidence type="ECO:0000256" key="8">
    <source>
        <dbReference type="ARBA" id="ARBA00022705"/>
    </source>
</evidence>
<keyword evidence="10" id="KW-0238">DNA-binding</keyword>
<dbReference type="PANTHER" id="PTHR30478">
    <property type="entry name" value="DNA POLYMERASE III SUBUNIT BETA"/>
    <property type="match status" value="1"/>
</dbReference>
<keyword evidence="14" id="KW-1185">Reference proteome</keyword>
<reference evidence="13 14" key="1">
    <citation type="submission" date="2019-01" db="EMBL/GenBank/DDBJ databases">
        <authorList>
            <consortium name="Pathogen Informatics"/>
        </authorList>
    </citation>
    <scope>NUCLEOTIDE SEQUENCE [LARGE SCALE GENOMIC DNA]</scope>
    <source>
        <strain evidence="13 14">NCTC10166</strain>
    </source>
</reference>